<name>A0A2K9LSE2_9VIRU</name>
<gene>
    <name evidence="2" type="primary">Cap</name>
</gene>
<feature type="compositionally biased region" description="Basic residues" evidence="1">
    <location>
        <begin position="14"/>
        <end position="31"/>
    </location>
</feature>
<accession>A0A2K9LSE2</accession>
<sequence length="388" mass="41144">MPRRRSSTRSSVRAVRRRPAYRRRPVRRRAPVARTYPRRPIPLGITSLSKTIRKVPFLMAHIDPFLPVVRGVKVPDSNTMESDTVQCSDEYSFTVTTGTNVKCVAFNPALTSTVVPATEGAGSWTWPATFGSGVDVAQLTNIQASSTAYRTVAHGIRISSTLAPTAATGFVHVAVYAPGTFNASTWPFPTTLSHLRDLAFYRKVTIASLTQNPLTVVNKFLDQTAFRYIDCTETTAGYTNSGRSGFHITHSWATIFVAVEGAPSSSNALGIEMILHAETLSKSGATNTCSPAAPGNPGLMAAAGHMAANTTATHFESEQGGVFAQAADAVSEGLSAGAEGVARWGVDQLRNAAENSVYAGAGAVLNYAAGRIVNGGIPGVNNQNRLTN</sequence>
<evidence type="ECO:0000313" key="2">
    <source>
        <dbReference type="EMBL" id="AUM61816.1"/>
    </source>
</evidence>
<feature type="region of interest" description="Disordered" evidence="1">
    <location>
        <begin position="1"/>
        <end position="32"/>
    </location>
</feature>
<dbReference type="EMBL" id="KY487874">
    <property type="protein sequence ID" value="AUM61816.1"/>
    <property type="molecule type" value="Genomic_DNA"/>
</dbReference>
<organism evidence="2">
    <name type="scientific">uncultured virus</name>
    <dbReference type="NCBI Taxonomy" id="340016"/>
    <lineage>
        <taxon>Viruses</taxon>
        <taxon>environmental samples</taxon>
    </lineage>
</organism>
<reference evidence="2" key="1">
    <citation type="submission" date="2017-01" db="EMBL/GenBank/DDBJ databases">
        <title>High-throughput sequencing uncovers low homogeneity in the biogeography of single-stranded DNA viruses.</title>
        <authorList>
            <person name="Pearson V.M."/>
            <person name="Rokyta D.R."/>
        </authorList>
    </citation>
    <scope>NUCLEOTIDE SEQUENCE</scope>
</reference>
<protein>
    <submittedName>
        <fullName evidence="2">Putative capsid</fullName>
    </submittedName>
</protein>
<proteinExistence type="predicted"/>
<dbReference type="EMBL" id="KY487965">
    <property type="protein sequence ID" value="AUM61997.1"/>
    <property type="molecule type" value="Genomic_DNA"/>
</dbReference>
<evidence type="ECO:0000256" key="1">
    <source>
        <dbReference type="SAM" id="MobiDB-lite"/>
    </source>
</evidence>